<evidence type="ECO:0000256" key="4">
    <source>
        <dbReference type="ARBA" id="ARBA00022452"/>
    </source>
</evidence>
<dbReference type="PANTHER" id="PTHR30026:SF20">
    <property type="entry name" value="OUTER MEMBRANE PROTEIN TOLC"/>
    <property type="match status" value="1"/>
</dbReference>
<dbReference type="SUPFAM" id="SSF56954">
    <property type="entry name" value="Outer membrane efflux proteins (OEP)"/>
    <property type="match status" value="1"/>
</dbReference>
<keyword evidence="9" id="KW-0732">Signal</keyword>
<protein>
    <submittedName>
        <fullName evidence="10">TolC family protein</fullName>
    </submittedName>
</protein>
<dbReference type="GO" id="GO:0015288">
    <property type="term" value="F:porin activity"/>
    <property type="evidence" value="ECO:0007669"/>
    <property type="project" value="TreeGrafter"/>
</dbReference>
<evidence type="ECO:0000313" key="11">
    <source>
        <dbReference type="Proteomes" id="UP000702544"/>
    </source>
</evidence>
<evidence type="ECO:0000256" key="8">
    <source>
        <dbReference type="SAM" id="Coils"/>
    </source>
</evidence>
<dbReference type="AlphaFoldDB" id="A0AAE4ZBP4"/>
<dbReference type="Proteomes" id="UP000702544">
    <property type="component" value="Unassembled WGS sequence"/>
</dbReference>
<evidence type="ECO:0000256" key="3">
    <source>
        <dbReference type="ARBA" id="ARBA00022448"/>
    </source>
</evidence>
<evidence type="ECO:0000256" key="9">
    <source>
        <dbReference type="SAM" id="SignalP"/>
    </source>
</evidence>
<keyword evidence="7" id="KW-0998">Cell outer membrane</keyword>
<dbReference type="InterPro" id="IPR051906">
    <property type="entry name" value="TolC-like"/>
</dbReference>
<keyword evidence="3" id="KW-0813">Transport</keyword>
<dbReference type="GO" id="GO:0009279">
    <property type="term" value="C:cell outer membrane"/>
    <property type="evidence" value="ECO:0007669"/>
    <property type="project" value="UniProtKB-SubCell"/>
</dbReference>
<organism evidence="10 11">
    <name type="scientific">Candidatus Kutchimonas denitrificans</name>
    <dbReference type="NCBI Taxonomy" id="3056748"/>
    <lineage>
        <taxon>Bacteria</taxon>
        <taxon>Pseudomonadati</taxon>
        <taxon>Gemmatimonadota</taxon>
        <taxon>Gemmatimonadia</taxon>
        <taxon>Candidatus Palauibacterales</taxon>
        <taxon>Candidatus Palauibacteraceae</taxon>
        <taxon>Candidatus Kutchimonas</taxon>
    </lineage>
</organism>
<evidence type="ECO:0000313" key="10">
    <source>
        <dbReference type="EMBL" id="NIR76342.1"/>
    </source>
</evidence>
<evidence type="ECO:0000256" key="6">
    <source>
        <dbReference type="ARBA" id="ARBA00023136"/>
    </source>
</evidence>
<comment type="subcellular location">
    <subcellularLocation>
        <location evidence="1">Cell outer membrane</location>
    </subcellularLocation>
</comment>
<dbReference type="PANTHER" id="PTHR30026">
    <property type="entry name" value="OUTER MEMBRANE PROTEIN TOLC"/>
    <property type="match status" value="1"/>
</dbReference>
<feature type="coiled-coil region" evidence="8">
    <location>
        <begin position="216"/>
        <end position="243"/>
    </location>
</feature>
<dbReference type="Gene3D" id="1.20.1600.10">
    <property type="entry name" value="Outer membrane efflux proteins (OEP)"/>
    <property type="match status" value="1"/>
</dbReference>
<proteinExistence type="inferred from homology"/>
<keyword evidence="4" id="KW-1134">Transmembrane beta strand</keyword>
<dbReference type="EMBL" id="JAACAK010000120">
    <property type="protein sequence ID" value="NIR76342.1"/>
    <property type="molecule type" value="Genomic_DNA"/>
</dbReference>
<feature type="coiled-coil region" evidence="8">
    <location>
        <begin position="398"/>
        <end position="425"/>
    </location>
</feature>
<accession>A0AAE4ZBP4</accession>
<reference evidence="10 11" key="1">
    <citation type="submission" date="2020-01" db="EMBL/GenBank/DDBJ databases">
        <title>Genomes assembled from Gulf of Kutch pelagic sediment metagenomes.</title>
        <authorList>
            <person name="Chandrashekar M."/>
            <person name="Mahajan M.S."/>
            <person name="Dave K.J."/>
            <person name="Vatsa P."/>
            <person name="Nathani N.M."/>
        </authorList>
    </citation>
    <scope>NUCLEOTIDE SEQUENCE [LARGE SCALE GENOMIC DNA]</scope>
    <source>
        <strain evidence="10">KS3-K002</strain>
    </source>
</reference>
<evidence type="ECO:0000256" key="7">
    <source>
        <dbReference type="ARBA" id="ARBA00023237"/>
    </source>
</evidence>
<comment type="similarity">
    <text evidence="2">Belongs to the outer membrane factor (OMF) (TC 1.B.17) family.</text>
</comment>
<gene>
    <name evidence="10" type="ORF">GWO12_14705</name>
</gene>
<evidence type="ECO:0000256" key="2">
    <source>
        <dbReference type="ARBA" id="ARBA00007613"/>
    </source>
</evidence>
<name>A0AAE4ZBP4_9BACT</name>
<dbReference type="GO" id="GO:1990281">
    <property type="term" value="C:efflux pump complex"/>
    <property type="evidence" value="ECO:0007669"/>
    <property type="project" value="TreeGrafter"/>
</dbReference>
<keyword evidence="6" id="KW-0472">Membrane</keyword>
<keyword evidence="5" id="KW-0812">Transmembrane</keyword>
<comment type="caution">
    <text evidence="10">The sequence shown here is derived from an EMBL/GenBank/DDBJ whole genome shotgun (WGS) entry which is preliminary data.</text>
</comment>
<evidence type="ECO:0000256" key="5">
    <source>
        <dbReference type="ARBA" id="ARBA00022692"/>
    </source>
</evidence>
<feature type="signal peptide" evidence="9">
    <location>
        <begin position="1"/>
        <end position="29"/>
    </location>
</feature>
<feature type="chain" id="PRO_5042119400" evidence="9">
    <location>
        <begin position="30"/>
        <end position="498"/>
    </location>
</feature>
<dbReference type="InterPro" id="IPR003423">
    <property type="entry name" value="OMP_efflux"/>
</dbReference>
<evidence type="ECO:0000256" key="1">
    <source>
        <dbReference type="ARBA" id="ARBA00004442"/>
    </source>
</evidence>
<keyword evidence="8" id="KW-0175">Coiled coil</keyword>
<dbReference type="Pfam" id="PF02321">
    <property type="entry name" value="OEP"/>
    <property type="match status" value="2"/>
</dbReference>
<sequence>MSVQTILSWRAGGLAAALGVLLCAGSSSAQVAGEPTYTLREAIQAALEGNRELENAQLGLLTADEQVREAWGSVLPSIDAEVGYTRNLRVQEAFLPAIIFDPEAPPDELVPVRFGADNAWSAQFYIRQPIFDAGAFVGVGTAGRFRALQEEVVRGEAQQTASRVRRAYYAALLAQEDVRLVGESIRRTEQTLRETEALNRSGLASSYDVLRLEVRLSNLRPNLQRAENALARAERELAIEMGLDQLTPIRVAGQLHEMNLASLEANEGANAQLLRLVGYRGAADASVEELIEQARETRSDLRQAHLDYQLQDARVRFERTSYYPKLNAIFNAGFVAQENGAPDFFGESRNQRSTTANVGLMLEIPIFQGFQRSARMQQRVLARQQSQVNEDLLKRQAANQIRTAYEALLEARARAQAQRQAVSQARRGFEIVTAQYLAGTSSQLEVTEGEVLLRESEFNYAQAVYDFLVAQTNLDEAVGVVPLVDVGVPDEPDLRISE</sequence>
<dbReference type="GO" id="GO:0015562">
    <property type="term" value="F:efflux transmembrane transporter activity"/>
    <property type="evidence" value="ECO:0007669"/>
    <property type="project" value="InterPro"/>
</dbReference>